<accession>A0A0V0SMH6</accession>
<dbReference type="STRING" id="6336.A0A0V0SMH6"/>
<proteinExistence type="predicted"/>
<name>A0A0V0SMH6_9BILA</name>
<keyword evidence="2" id="KW-1185">Reference proteome</keyword>
<gene>
    <name evidence="1" type="ORF">T07_984</name>
</gene>
<comment type="caution">
    <text evidence="1">The sequence shown here is derived from an EMBL/GenBank/DDBJ whole genome shotgun (WGS) entry which is preliminary data.</text>
</comment>
<evidence type="ECO:0000313" key="1">
    <source>
        <dbReference type="EMBL" id="KRX27954.1"/>
    </source>
</evidence>
<reference evidence="1 2" key="1">
    <citation type="submission" date="2015-01" db="EMBL/GenBank/DDBJ databases">
        <title>Evolution of Trichinella species and genotypes.</title>
        <authorList>
            <person name="Korhonen P.K."/>
            <person name="Edoardo P."/>
            <person name="Giuseppe L.R."/>
            <person name="Gasser R.B."/>
        </authorList>
    </citation>
    <scope>NUCLEOTIDE SEQUENCE [LARGE SCALE GENOMIC DNA]</scope>
    <source>
        <strain evidence="1">ISS37</strain>
    </source>
</reference>
<organism evidence="1 2">
    <name type="scientific">Trichinella nelsoni</name>
    <dbReference type="NCBI Taxonomy" id="6336"/>
    <lineage>
        <taxon>Eukaryota</taxon>
        <taxon>Metazoa</taxon>
        <taxon>Ecdysozoa</taxon>
        <taxon>Nematoda</taxon>
        <taxon>Enoplea</taxon>
        <taxon>Dorylaimia</taxon>
        <taxon>Trichinellida</taxon>
        <taxon>Trichinellidae</taxon>
        <taxon>Trichinella</taxon>
    </lineage>
</organism>
<protein>
    <recommendedName>
        <fullName evidence="3">PiggyBac transposable element-derived protein domain-containing protein</fullName>
    </recommendedName>
</protein>
<dbReference type="AlphaFoldDB" id="A0A0V0SMH6"/>
<dbReference type="OrthoDB" id="122438at2759"/>
<evidence type="ECO:0000313" key="2">
    <source>
        <dbReference type="Proteomes" id="UP000054630"/>
    </source>
</evidence>
<sequence>MLFNELKRRGRGATDFYRTKDYKPVTRCDKRKLQFIEVPCSAVVSEYKKFIRGVNFTRMLISLYRMDCSVYRCKRDRRQTEQTDEEE</sequence>
<evidence type="ECO:0008006" key="3">
    <source>
        <dbReference type="Google" id="ProtNLM"/>
    </source>
</evidence>
<dbReference type="Proteomes" id="UP000054630">
    <property type="component" value="Unassembled WGS sequence"/>
</dbReference>
<dbReference type="EMBL" id="JYDL01000001">
    <property type="protein sequence ID" value="KRX27954.1"/>
    <property type="molecule type" value="Genomic_DNA"/>
</dbReference>